<feature type="transmembrane region" description="Helical" evidence="1">
    <location>
        <begin position="141"/>
        <end position="160"/>
    </location>
</feature>
<evidence type="ECO:0000256" key="1">
    <source>
        <dbReference type="SAM" id="Phobius"/>
    </source>
</evidence>
<organism evidence="2 3">
    <name type="scientific">Pontibacillus salicampi</name>
    <dbReference type="NCBI Taxonomy" id="1449801"/>
    <lineage>
        <taxon>Bacteria</taxon>
        <taxon>Bacillati</taxon>
        <taxon>Bacillota</taxon>
        <taxon>Bacilli</taxon>
        <taxon>Bacillales</taxon>
        <taxon>Bacillaceae</taxon>
        <taxon>Pontibacillus</taxon>
    </lineage>
</organism>
<proteinExistence type="predicted"/>
<comment type="caution">
    <text evidence="2">The sequence shown here is derived from an EMBL/GenBank/DDBJ whole genome shotgun (WGS) entry which is preliminary data.</text>
</comment>
<dbReference type="EMBL" id="JBHLTP010000012">
    <property type="protein sequence ID" value="MFC0525016.1"/>
    <property type="molecule type" value="Genomic_DNA"/>
</dbReference>
<dbReference type="RefSeq" id="WP_377349709.1">
    <property type="nucleotide sequence ID" value="NZ_JBHLTP010000012.1"/>
</dbReference>
<protein>
    <recommendedName>
        <fullName evidence="4">ABC transporter ATP-binding protein</fullName>
    </recommendedName>
</protein>
<evidence type="ECO:0000313" key="2">
    <source>
        <dbReference type="EMBL" id="MFC0525016.1"/>
    </source>
</evidence>
<evidence type="ECO:0000313" key="3">
    <source>
        <dbReference type="Proteomes" id="UP001589836"/>
    </source>
</evidence>
<name>A0ABV6LRH1_9BACI</name>
<sequence length="212" mass="24450">MHLESKYLIRWGIPGWIVIFYGAVLNRLLAYKPITYNNVPPQEVIVALLTAVSIGVIAGYLVHQIYFAMDWILLNRSRQVSEEILSELSAVGIAIEEDAIERKYFQIEYMWQSALANVKEKHKMDYLAERYAYLLTRTHELGILQLSLIICLAISCYYLFAGTNVVIAFLFLLANVITCFLVTRSKTYYSKNAQYFMTNVLKDLLHEQRSSS</sequence>
<keyword evidence="3" id="KW-1185">Reference proteome</keyword>
<keyword evidence="1" id="KW-1133">Transmembrane helix</keyword>
<keyword evidence="1" id="KW-0472">Membrane</keyword>
<feature type="transmembrane region" description="Helical" evidence="1">
    <location>
        <begin position="166"/>
        <end position="183"/>
    </location>
</feature>
<feature type="transmembrane region" description="Helical" evidence="1">
    <location>
        <begin position="7"/>
        <end position="24"/>
    </location>
</feature>
<gene>
    <name evidence="2" type="ORF">ACFFGV_15660</name>
</gene>
<evidence type="ECO:0008006" key="4">
    <source>
        <dbReference type="Google" id="ProtNLM"/>
    </source>
</evidence>
<keyword evidence="1" id="KW-0812">Transmembrane</keyword>
<dbReference type="Proteomes" id="UP001589836">
    <property type="component" value="Unassembled WGS sequence"/>
</dbReference>
<reference evidence="2 3" key="1">
    <citation type="submission" date="2024-09" db="EMBL/GenBank/DDBJ databases">
        <authorList>
            <person name="Sun Q."/>
            <person name="Mori K."/>
        </authorList>
    </citation>
    <scope>NUCLEOTIDE SEQUENCE [LARGE SCALE GENOMIC DNA]</scope>
    <source>
        <strain evidence="2 3">NCAIM B.02529</strain>
    </source>
</reference>
<accession>A0ABV6LRH1</accession>
<feature type="transmembrane region" description="Helical" evidence="1">
    <location>
        <begin position="44"/>
        <end position="69"/>
    </location>
</feature>